<dbReference type="AlphaFoldDB" id="A0A1S7S3C1"/>
<dbReference type="Pfam" id="PF02625">
    <property type="entry name" value="XdhC_CoxI"/>
    <property type="match status" value="1"/>
</dbReference>
<accession>A0A1S7S3C1</accession>
<dbReference type="EMBL" id="FBWK01000055">
    <property type="protein sequence ID" value="CUX62008.1"/>
    <property type="molecule type" value="Genomic_DNA"/>
</dbReference>
<dbReference type="Pfam" id="PF13478">
    <property type="entry name" value="XdhC_C"/>
    <property type="match status" value="1"/>
</dbReference>
<dbReference type="PANTHER" id="PTHR30388:SF4">
    <property type="entry name" value="MOLYBDENUM COFACTOR INSERTION CHAPERONE PAOD"/>
    <property type="match status" value="1"/>
</dbReference>
<dbReference type="PANTHER" id="PTHR30388">
    <property type="entry name" value="ALDEHYDE OXIDOREDUCTASE MOLYBDENUM COFACTOR ASSEMBLY PROTEIN"/>
    <property type="match status" value="1"/>
</dbReference>
<reference evidence="4" key="1">
    <citation type="submission" date="2016-01" db="EMBL/GenBank/DDBJ databases">
        <authorList>
            <person name="Regsiter A."/>
            <person name="william w."/>
        </authorList>
    </citation>
    <scope>NUCLEOTIDE SEQUENCE [LARGE SCALE GENOMIC DNA]</scope>
    <source>
        <strain evidence="4">CFBP 6623</strain>
    </source>
</reference>
<evidence type="ECO:0000259" key="2">
    <source>
        <dbReference type="Pfam" id="PF13478"/>
    </source>
</evidence>
<dbReference type="STRING" id="1183432.AGR3A_Lc190008"/>
<gene>
    <name evidence="3" type="ORF">AGR3A_Lc190008</name>
</gene>
<feature type="domain" description="XdhC Rossmann" evidence="2">
    <location>
        <begin position="191"/>
        <end position="313"/>
    </location>
</feature>
<dbReference type="InterPro" id="IPR027051">
    <property type="entry name" value="XdhC_Rossmann_dom"/>
</dbReference>
<organism evidence="3 4">
    <name type="scientific">Agrobacterium tomkonis CFBP 6623</name>
    <dbReference type="NCBI Taxonomy" id="1183432"/>
    <lineage>
        <taxon>Bacteria</taxon>
        <taxon>Pseudomonadati</taxon>
        <taxon>Pseudomonadota</taxon>
        <taxon>Alphaproteobacteria</taxon>
        <taxon>Hyphomicrobiales</taxon>
        <taxon>Rhizobiaceae</taxon>
        <taxon>Rhizobium/Agrobacterium group</taxon>
        <taxon>Agrobacterium</taxon>
        <taxon>Agrobacterium tumefaciens complex</taxon>
    </lineage>
</organism>
<proteinExistence type="predicted"/>
<evidence type="ECO:0008006" key="5">
    <source>
        <dbReference type="Google" id="ProtNLM"/>
    </source>
</evidence>
<evidence type="ECO:0000313" key="3">
    <source>
        <dbReference type="EMBL" id="CUX62008.1"/>
    </source>
</evidence>
<dbReference type="InterPro" id="IPR052698">
    <property type="entry name" value="MoCofactor_Util/Proc"/>
</dbReference>
<dbReference type="Gene3D" id="3.40.50.720">
    <property type="entry name" value="NAD(P)-binding Rossmann-like Domain"/>
    <property type="match status" value="1"/>
</dbReference>
<evidence type="ECO:0000259" key="1">
    <source>
        <dbReference type="Pfam" id="PF02625"/>
    </source>
</evidence>
<feature type="domain" description="XdhC- CoxI" evidence="1">
    <location>
        <begin position="50"/>
        <end position="110"/>
    </location>
</feature>
<sequence length="322" mass="34400">MLGVRLALTGIRSMNVLLDTTEMRAPRRSSTSDDPLDILEFAIASFRHGGAALATLVEIRGGAARALGAHVAVAANGSFCGYVSGGCVEAAVASEAILAIAEGRDRNVVYGDGSPFFDIVLPCGGGITVAIHVLRDVKALEGVINEVRHRRPVALRYCPNSQTVACMEPPSRARWMCGRFETVYRPRTRIVVSGYGAEALMVARIAEAAGHDVTVLGNGEACDGRYPAIDPFTAIALLHHDLDAEERILRRALRSKAFYIGALGSTRTHRKRVECLRRAGFSKAEIDRIKAPIGLFGPTKDTTSLALSVLADVAASRLTAYA</sequence>
<protein>
    <recommendedName>
        <fullName evidence="5">XdhC family protein</fullName>
    </recommendedName>
</protein>
<name>A0A1S7S3C1_9HYPH</name>
<keyword evidence="4" id="KW-1185">Reference proteome</keyword>
<evidence type="ECO:0000313" key="4">
    <source>
        <dbReference type="Proteomes" id="UP000191988"/>
    </source>
</evidence>
<dbReference type="Proteomes" id="UP000191988">
    <property type="component" value="Unassembled WGS sequence"/>
</dbReference>
<dbReference type="InterPro" id="IPR003777">
    <property type="entry name" value="XdhC_CoxI"/>
</dbReference>